<gene>
    <name evidence="1" type="ORF">CR513_39735</name>
</gene>
<feature type="non-terminal residue" evidence="1">
    <location>
        <position position="1"/>
    </location>
</feature>
<name>A0A371FN93_MUCPR</name>
<dbReference type="AlphaFoldDB" id="A0A371FN93"/>
<sequence>IDKYLILLGPLGDPSLFELLLEVTSISPSYRTFHESLKHLRGRYKLNMRHAKWWQKPSLGGMPCLPCLKLSFLFFESLKDLYLADNDFKEAYNICANLANGGFFKHEMFLSKEKRMCVLKSSIRELLVKKAHEGGQMSHFRDHITYKTLHEHFY</sequence>
<proteinExistence type="predicted"/>
<dbReference type="EMBL" id="QJKJ01008429">
    <property type="protein sequence ID" value="RDX79798.1"/>
    <property type="molecule type" value="Genomic_DNA"/>
</dbReference>
<organism evidence="1 2">
    <name type="scientific">Mucuna pruriens</name>
    <name type="common">Velvet bean</name>
    <name type="synonym">Dolichos pruriens</name>
    <dbReference type="NCBI Taxonomy" id="157652"/>
    <lineage>
        <taxon>Eukaryota</taxon>
        <taxon>Viridiplantae</taxon>
        <taxon>Streptophyta</taxon>
        <taxon>Embryophyta</taxon>
        <taxon>Tracheophyta</taxon>
        <taxon>Spermatophyta</taxon>
        <taxon>Magnoliopsida</taxon>
        <taxon>eudicotyledons</taxon>
        <taxon>Gunneridae</taxon>
        <taxon>Pentapetalae</taxon>
        <taxon>rosids</taxon>
        <taxon>fabids</taxon>
        <taxon>Fabales</taxon>
        <taxon>Fabaceae</taxon>
        <taxon>Papilionoideae</taxon>
        <taxon>50 kb inversion clade</taxon>
        <taxon>NPAAA clade</taxon>
        <taxon>indigoferoid/millettioid clade</taxon>
        <taxon>Phaseoleae</taxon>
        <taxon>Mucuna</taxon>
    </lineage>
</organism>
<comment type="caution">
    <text evidence="1">The sequence shown here is derived from an EMBL/GenBank/DDBJ whole genome shotgun (WGS) entry which is preliminary data.</text>
</comment>
<dbReference type="Proteomes" id="UP000257109">
    <property type="component" value="Unassembled WGS sequence"/>
</dbReference>
<accession>A0A371FN93</accession>
<protein>
    <submittedName>
        <fullName evidence="1">Uncharacterized protein</fullName>
    </submittedName>
</protein>
<dbReference type="OrthoDB" id="1434734at2759"/>
<reference evidence="1" key="1">
    <citation type="submission" date="2018-05" db="EMBL/GenBank/DDBJ databases">
        <title>Draft genome of Mucuna pruriens seed.</title>
        <authorList>
            <person name="Nnadi N.E."/>
            <person name="Vos R."/>
            <person name="Hasami M.H."/>
            <person name="Devisetty U.K."/>
            <person name="Aguiy J.C."/>
        </authorList>
    </citation>
    <scope>NUCLEOTIDE SEQUENCE [LARGE SCALE GENOMIC DNA]</scope>
    <source>
        <strain evidence="1">JCA_2017</strain>
    </source>
</reference>
<keyword evidence="2" id="KW-1185">Reference proteome</keyword>
<evidence type="ECO:0000313" key="1">
    <source>
        <dbReference type="EMBL" id="RDX79798.1"/>
    </source>
</evidence>
<evidence type="ECO:0000313" key="2">
    <source>
        <dbReference type="Proteomes" id="UP000257109"/>
    </source>
</evidence>